<evidence type="ECO:0000256" key="1">
    <source>
        <dbReference type="ARBA" id="ARBA00004613"/>
    </source>
</evidence>
<dbReference type="PANTHER" id="PTHR10239">
    <property type="entry name" value="ISTHMIN-2"/>
    <property type="match status" value="1"/>
</dbReference>
<keyword evidence="7" id="KW-0812">Transmembrane</keyword>
<dbReference type="OrthoDB" id="9930623at2759"/>
<dbReference type="GO" id="GO:0005576">
    <property type="term" value="C:extracellular region"/>
    <property type="evidence" value="ECO:0007669"/>
    <property type="project" value="UniProtKB-SubCell"/>
</dbReference>
<evidence type="ECO:0000256" key="6">
    <source>
        <dbReference type="SAM" id="MobiDB-lite"/>
    </source>
</evidence>
<feature type="region of interest" description="Disordered" evidence="6">
    <location>
        <begin position="282"/>
        <end position="349"/>
    </location>
</feature>
<evidence type="ECO:0000313" key="10">
    <source>
        <dbReference type="RefSeq" id="XP_013406705.1"/>
    </source>
</evidence>
<evidence type="ECO:0000256" key="3">
    <source>
        <dbReference type="ARBA" id="ARBA00022525"/>
    </source>
</evidence>
<dbReference type="KEGG" id="lak:106171101"/>
<gene>
    <name evidence="10" type="primary">LOC106171101</name>
</gene>
<dbReference type="SMART" id="SM00209">
    <property type="entry name" value="TSP1"/>
    <property type="match status" value="1"/>
</dbReference>
<proteinExistence type="inferred from homology"/>
<keyword evidence="4" id="KW-0732">Signal</keyword>
<dbReference type="Pfam" id="PF03782">
    <property type="entry name" value="AMOP"/>
    <property type="match status" value="1"/>
</dbReference>
<evidence type="ECO:0000259" key="8">
    <source>
        <dbReference type="PROSITE" id="PS50856"/>
    </source>
</evidence>
<feature type="compositionally biased region" description="Basic and acidic residues" evidence="6">
    <location>
        <begin position="316"/>
        <end position="331"/>
    </location>
</feature>
<feature type="region of interest" description="Disordered" evidence="6">
    <location>
        <begin position="131"/>
        <end position="204"/>
    </location>
</feature>
<evidence type="ECO:0000256" key="5">
    <source>
        <dbReference type="ARBA" id="ARBA00023157"/>
    </source>
</evidence>
<accession>A0A1S3J8H9</accession>
<dbReference type="AlphaFoldDB" id="A0A1S3J8H9"/>
<dbReference type="STRING" id="7574.A0A1S3J8H9"/>
<evidence type="ECO:0000313" key="9">
    <source>
        <dbReference type="Proteomes" id="UP000085678"/>
    </source>
</evidence>
<dbReference type="Proteomes" id="UP000085678">
    <property type="component" value="Unplaced"/>
</dbReference>
<comment type="similarity">
    <text evidence="2">Belongs to the isthmin family.</text>
</comment>
<feature type="transmembrane region" description="Helical" evidence="7">
    <location>
        <begin position="12"/>
        <end position="31"/>
    </location>
</feature>
<keyword evidence="5" id="KW-1015">Disulfide bond</keyword>
<dbReference type="InterPro" id="IPR000884">
    <property type="entry name" value="TSP1_rpt"/>
</dbReference>
<keyword evidence="7" id="KW-1133">Transmembrane helix</keyword>
<evidence type="ECO:0000256" key="2">
    <source>
        <dbReference type="ARBA" id="ARBA00010198"/>
    </source>
</evidence>
<dbReference type="GeneID" id="106171101"/>
<comment type="subcellular location">
    <subcellularLocation>
        <location evidence="1">Secreted</location>
    </subcellularLocation>
</comment>
<dbReference type="PROSITE" id="PS50856">
    <property type="entry name" value="AMOP"/>
    <property type="match status" value="1"/>
</dbReference>
<evidence type="ECO:0000256" key="7">
    <source>
        <dbReference type="SAM" id="Phobius"/>
    </source>
</evidence>
<dbReference type="InterPro" id="IPR051867">
    <property type="entry name" value="Angio_Inhib/Adhesion_GPCR"/>
</dbReference>
<keyword evidence="3" id="KW-0964">Secreted</keyword>
<reference evidence="10" key="1">
    <citation type="submission" date="2025-08" db="UniProtKB">
        <authorList>
            <consortium name="RefSeq"/>
        </authorList>
    </citation>
    <scope>IDENTIFICATION</scope>
    <source>
        <tissue evidence="10">Gonads</tissue>
    </source>
</reference>
<dbReference type="SUPFAM" id="SSF82895">
    <property type="entry name" value="TSP-1 type 1 repeat"/>
    <property type="match status" value="1"/>
</dbReference>
<dbReference type="InterPro" id="IPR036383">
    <property type="entry name" value="TSP1_rpt_sf"/>
</dbReference>
<dbReference type="InterPro" id="IPR005533">
    <property type="entry name" value="AMOP_dom"/>
</dbReference>
<feature type="domain" description="AMOP" evidence="8">
    <location>
        <begin position="404"/>
        <end position="565"/>
    </location>
</feature>
<evidence type="ECO:0000256" key="4">
    <source>
        <dbReference type="ARBA" id="ARBA00022729"/>
    </source>
</evidence>
<dbReference type="PANTHER" id="PTHR10239:SF29">
    <property type="entry name" value="AMOP DOMAIN-CONTAINING PROTEIN"/>
    <property type="match status" value="1"/>
</dbReference>
<dbReference type="Gene3D" id="2.20.100.10">
    <property type="entry name" value="Thrombospondin type-1 (TSP1) repeat"/>
    <property type="match status" value="1"/>
</dbReference>
<feature type="compositionally biased region" description="Basic and acidic residues" evidence="6">
    <location>
        <begin position="294"/>
        <end position="307"/>
    </location>
</feature>
<keyword evidence="9" id="KW-1185">Reference proteome</keyword>
<feature type="compositionally biased region" description="Basic residues" evidence="6">
    <location>
        <begin position="163"/>
        <end position="180"/>
    </location>
</feature>
<dbReference type="SMART" id="SM00723">
    <property type="entry name" value="AMOP"/>
    <property type="match status" value="1"/>
</dbReference>
<dbReference type="Pfam" id="PF00090">
    <property type="entry name" value="TSP_1"/>
    <property type="match status" value="1"/>
</dbReference>
<feature type="compositionally biased region" description="Low complexity" evidence="6">
    <location>
        <begin position="184"/>
        <end position="196"/>
    </location>
</feature>
<sequence length="578" mass="65599">MRCKHRNDVIMVLSKTGLLAVVVVFIIKLSGHLDGSPAPTPMDQGQVLSVVTVTAEPLHTDSPTMVTKRPEFVPALGHSDHSHGNRYQNKNHSNTHKEYPHSVTDSALQTVVNSKKISDNIIIRTTKQPQFVHNNNNNNNNNGDNGDGALGVKMDKVTQGNEHRHRHSEQSRHSTRRRTTIKLPHSTTTHTPVSSSFIPDVSPFKDVNDREAKKEKIKDVFNKWLDGDLYLTDASVDDKTKHERTSLSYGAKENNLLSLQKGINPNIEVTIEVLHDKLEGKDELDEENVEETESYEHTTPKLKENTEGKLISSFLRDSDLPSSRKDDHVVPSDEIDDDTGSGSGSTVEEWSAWTPCSTTCGNGQQQRKRRCGEDCTNRENRYCLLKECGAQSDSEHNKQNDGDFLDTEFDNCDSWMKCKNPYLLQYLAKLKDLPSCPCYYPINLVYNQRIWDHKRQQFFLWHDVSGAQYRLDVYKPGASYCILSRIELGRLNLAAQQCCYDNYQRLISRGPGAGTPYLISPEVSPALHHKVDILPWIICKGDWTKYNQVRPPNNDRTCTVNPSDETFLKQKAKARQFR</sequence>
<feature type="compositionally biased region" description="Low complexity" evidence="6">
    <location>
        <begin position="134"/>
        <end position="144"/>
    </location>
</feature>
<protein>
    <submittedName>
        <fullName evidence="10">Isthmin</fullName>
    </submittedName>
</protein>
<feature type="compositionally biased region" description="Acidic residues" evidence="6">
    <location>
        <begin position="282"/>
        <end position="293"/>
    </location>
</feature>
<dbReference type="PROSITE" id="PS50092">
    <property type="entry name" value="TSP1"/>
    <property type="match status" value="1"/>
</dbReference>
<dbReference type="InParanoid" id="A0A1S3J8H9"/>
<keyword evidence="7" id="KW-0472">Membrane</keyword>
<dbReference type="RefSeq" id="XP_013406705.1">
    <property type="nucleotide sequence ID" value="XM_013551251.1"/>
</dbReference>
<organism evidence="9 10">
    <name type="scientific">Lingula anatina</name>
    <name type="common">Brachiopod</name>
    <name type="synonym">Lingula unguis</name>
    <dbReference type="NCBI Taxonomy" id="7574"/>
    <lineage>
        <taxon>Eukaryota</taxon>
        <taxon>Metazoa</taxon>
        <taxon>Spiralia</taxon>
        <taxon>Lophotrochozoa</taxon>
        <taxon>Brachiopoda</taxon>
        <taxon>Linguliformea</taxon>
        <taxon>Lingulata</taxon>
        <taxon>Lingulida</taxon>
        <taxon>Linguloidea</taxon>
        <taxon>Lingulidae</taxon>
        <taxon>Lingula</taxon>
    </lineage>
</organism>
<name>A0A1S3J8H9_LINAN</name>